<evidence type="ECO:0000259" key="7">
    <source>
        <dbReference type="PROSITE" id="PS50011"/>
    </source>
</evidence>
<dbReference type="PROSITE" id="PS50011">
    <property type="entry name" value="PROTEIN_KINASE_DOM"/>
    <property type="match status" value="1"/>
</dbReference>
<feature type="compositionally biased region" description="Gly residues" evidence="6">
    <location>
        <begin position="276"/>
        <end position="287"/>
    </location>
</feature>
<dbReference type="PROSITE" id="PS00107">
    <property type="entry name" value="PROTEIN_KINASE_ATP"/>
    <property type="match status" value="1"/>
</dbReference>
<dbReference type="GO" id="GO:0005524">
    <property type="term" value="F:ATP binding"/>
    <property type="evidence" value="ECO:0007669"/>
    <property type="project" value="UniProtKB-UniRule"/>
</dbReference>
<feature type="binding site" evidence="5">
    <location>
        <position position="45"/>
    </location>
    <ligand>
        <name>ATP</name>
        <dbReference type="ChEBI" id="CHEBI:30616"/>
    </ligand>
</feature>
<accession>A0A4D4LFW5</accession>
<feature type="compositionally biased region" description="Basic and acidic residues" evidence="6">
    <location>
        <begin position="293"/>
        <end position="307"/>
    </location>
</feature>
<dbReference type="SUPFAM" id="SSF56112">
    <property type="entry name" value="Protein kinase-like (PK-like)"/>
    <property type="match status" value="1"/>
</dbReference>
<feature type="compositionally biased region" description="Low complexity" evidence="6">
    <location>
        <begin position="333"/>
        <end position="342"/>
    </location>
</feature>
<gene>
    <name evidence="8" type="ORF">SVIO_086430</name>
</gene>
<evidence type="ECO:0000313" key="9">
    <source>
        <dbReference type="Proteomes" id="UP000301309"/>
    </source>
</evidence>
<feature type="region of interest" description="Disordered" evidence="6">
    <location>
        <begin position="274"/>
        <end position="379"/>
    </location>
</feature>
<dbReference type="InterPro" id="IPR000719">
    <property type="entry name" value="Prot_kinase_dom"/>
</dbReference>
<keyword evidence="1" id="KW-0808">Transferase</keyword>
<dbReference type="GO" id="GO:0004674">
    <property type="term" value="F:protein serine/threonine kinase activity"/>
    <property type="evidence" value="ECO:0007669"/>
    <property type="project" value="TreeGrafter"/>
</dbReference>
<comment type="caution">
    <text evidence="8">The sequence shown here is derived from an EMBL/GenBank/DDBJ whole genome shotgun (WGS) entry which is preliminary data.</text>
</comment>
<feature type="domain" description="Protein kinase" evidence="7">
    <location>
        <begin position="17"/>
        <end position="268"/>
    </location>
</feature>
<dbReference type="Pfam" id="PF00069">
    <property type="entry name" value="Pkinase"/>
    <property type="match status" value="1"/>
</dbReference>
<dbReference type="CDD" id="cd14014">
    <property type="entry name" value="STKc_PknB_like"/>
    <property type="match status" value="1"/>
</dbReference>
<evidence type="ECO:0000256" key="6">
    <source>
        <dbReference type="SAM" id="MobiDB-lite"/>
    </source>
</evidence>
<evidence type="ECO:0000256" key="2">
    <source>
        <dbReference type="ARBA" id="ARBA00022741"/>
    </source>
</evidence>
<dbReference type="Proteomes" id="UP000301309">
    <property type="component" value="Unassembled WGS sequence"/>
</dbReference>
<dbReference type="Gene3D" id="1.10.510.10">
    <property type="entry name" value="Transferase(Phosphotransferase) domain 1"/>
    <property type="match status" value="1"/>
</dbReference>
<dbReference type="InterPro" id="IPR017441">
    <property type="entry name" value="Protein_kinase_ATP_BS"/>
</dbReference>
<organism evidence="8 9">
    <name type="scientific">Streptomyces violaceusniger</name>
    <dbReference type="NCBI Taxonomy" id="68280"/>
    <lineage>
        <taxon>Bacteria</taxon>
        <taxon>Bacillati</taxon>
        <taxon>Actinomycetota</taxon>
        <taxon>Actinomycetes</taxon>
        <taxon>Kitasatosporales</taxon>
        <taxon>Streptomycetaceae</taxon>
        <taxon>Streptomyces</taxon>
        <taxon>Streptomyces violaceusniger group</taxon>
    </lineage>
</organism>
<keyword evidence="4 5" id="KW-0067">ATP-binding</keyword>
<feature type="region of interest" description="Disordered" evidence="6">
    <location>
        <begin position="408"/>
        <end position="440"/>
    </location>
</feature>
<dbReference type="InterPro" id="IPR008271">
    <property type="entry name" value="Ser/Thr_kinase_AS"/>
</dbReference>
<sequence length="440" mass="45818">MAMMRLRREDPRVVGSFRLHRRLGAGGMGVVYLGSDRRGQRVALKVIRPDLAEDREFRSRFAREVSAARRIRGGCTARLVAADLDADRPWFATQYVPGPSLHDKVNEEGPLPAAQVASIGSALAEGLLAVHEAGVVHRDLKPSNILLSPKGPRIIDFGIAWATGASTLTHVGTAVGSPGFLAPEQVRGAAVTPATDVFALGATLAYASTADSPFGHGSSEVMLYRVVHEEPQLLGVPDALAPLLHACLAKDPEDRPSTLQLSLRLKEIAAREAHGHGSGAGGYGGGPGRPPARRPEAYADQHTERRSGGTPAPRSGPPSPRPGASTGGGSGRPSGRNTPARPAQRRGPRPPARTDRPGRPAQTVRTSPNGRRPSGPNRRLLRQRLTVFVVVTLLVALGIAAAQGCQGPANGLGGAPPKPTGPGTVSTTAPGSVAAEADGR</sequence>
<evidence type="ECO:0000256" key="1">
    <source>
        <dbReference type="ARBA" id="ARBA00022679"/>
    </source>
</evidence>
<dbReference type="InterPro" id="IPR011009">
    <property type="entry name" value="Kinase-like_dom_sf"/>
</dbReference>
<reference evidence="8 9" key="1">
    <citation type="journal article" date="2020" name="Int. J. Syst. Evol. Microbiol.">
        <title>Reclassification of Streptomyces castelarensis and Streptomyces sporoclivatus as later heterotypic synonyms of Streptomyces antimycoticus.</title>
        <authorList>
            <person name="Komaki H."/>
            <person name="Tamura T."/>
        </authorList>
    </citation>
    <scope>NUCLEOTIDE SEQUENCE [LARGE SCALE GENOMIC DNA]</scope>
    <source>
        <strain evidence="8 9">NBRC 13459</strain>
    </source>
</reference>
<dbReference type="SMART" id="SM00220">
    <property type="entry name" value="S_TKc"/>
    <property type="match status" value="1"/>
</dbReference>
<dbReference type="PROSITE" id="PS00108">
    <property type="entry name" value="PROTEIN_KINASE_ST"/>
    <property type="match status" value="1"/>
</dbReference>
<evidence type="ECO:0000313" key="8">
    <source>
        <dbReference type="EMBL" id="GDY58020.1"/>
    </source>
</evidence>
<evidence type="ECO:0000256" key="4">
    <source>
        <dbReference type="ARBA" id="ARBA00022840"/>
    </source>
</evidence>
<dbReference type="AlphaFoldDB" id="A0A4D4LFW5"/>
<protein>
    <submittedName>
        <fullName evidence="8">Protein kinase</fullName>
    </submittedName>
</protein>
<evidence type="ECO:0000256" key="5">
    <source>
        <dbReference type="PROSITE-ProRule" id="PRU10141"/>
    </source>
</evidence>
<dbReference type="PANTHER" id="PTHR43289">
    <property type="entry name" value="MITOGEN-ACTIVATED PROTEIN KINASE KINASE KINASE 20-RELATED"/>
    <property type="match status" value="1"/>
</dbReference>
<keyword evidence="3 8" id="KW-0418">Kinase</keyword>
<feature type="compositionally biased region" description="Low complexity" evidence="6">
    <location>
        <begin position="367"/>
        <end position="379"/>
    </location>
</feature>
<dbReference type="Gene3D" id="3.30.200.20">
    <property type="entry name" value="Phosphorylase Kinase, domain 1"/>
    <property type="match status" value="1"/>
</dbReference>
<proteinExistence type="predicted"/>
<dbReference type="EMBL" id="BJHW01000001">
    <property type="protein sequence ID" value="GDY58020.1"/>
    <property type="molecule type" value="Genomic_DNA"/>
</dbReference>
<evidence type="ECO:0000256" key="3">
    <source>
        <dbReference type="ARBA" id="ARBA00022777"/>
    </source>
</evidence>
<name>A0A4D4LFW5_STRVO</name>
<keyword evidence="2 5" id="KW-0547">Nucleotide-binding</keyword>
<keyword evidence="9" id="KW-1185">Reference proteome</keyword>
<dbReference type="RefSeq" id="WP_344595162.1">
    <property type="nucleotide sequence ID" value="NZ_BAAASO010000024.1"/>
</dbReference>
<dbReference type="PANTHER" id="PTHR43289:SF34">
    <property type="entry name" value="SERINE_THREONINE-PROTEIN KINASE YBDM-RELATED"/>
    <property type="match status" value="1"/>
</dbReference>